<dbReference type="InterPro" id="IPR015424">
    <property type="entry name" value="PyrdxlP-dep_Trfase"/>
</dbReference>
<reference evidence="6 7" key="1">
    <citation type="submission" date="2019-05" db="EMBL/GenBank/DDBJ databases">
        <authorList>
            <person name="Narsing Rao M.P."/>
            <person name="Li W.J."/>
        </authorList>
    </citation>
    <scope>NUCLEOTIDE SEQUENCE [LARGE SCALE GENOMIC DNA]</scope>
    <source>
        <strain evidence="6 7">SYSU_K30003</strain>
    </source>
</reference>
<evidence type="ECO:0000313" key="6">
    <source>
        <dbReference type="EMBL" id="TLS51477.1"/>
    </source>
</evidence>
<evidence type="ECO:0000313" key="7">
    <source>
        <dbReference type="Proteomes" id="UP000309676"/>
    </source>
</evidence>
<dbReference type="PANTHER" id="PTHR42832:SF3">
    <property type="entry name" value="L-GLUTAMINE--4-(METHYLSULFANYL)-2-OXOBUTANOATE AMINOTRANSFERASE"/>
    <property type="match status" value="1"/>
</dbReference>
<dbReference type="AlphaFoldDB" id="A0A5R9G529"/>
<dbReference type="InterPro" id="IPR015422">
    <property type="entry name" value="PyrdxlP-dep_Trfase_small"/>
</dbReference>
<dbReference type="SUPFAM" id="SSF53383">
    <property type="entry name" value="PLP-dependent transferases"/>
    <property type="match status" value="1"/>
</dbReference>
<dbReference type="PANTHER" id="PTHR42832">
    <property type="entry name" value="AMINO ACID AMINOTRANSFERASE"/>
    <property type="match status" value="1"/>
</dbReference>
<dbReference type="GO" id="GO:0030170">
    <property type="term" value="F:pyridoxal phosphate binding"/>
    <property type="evidence" value="ECO:0007669"/>
    <property type="project" value="InterPro"/>
</dbReference>
<comment type="caution">
    <text evidence="6">The sequence shown here is derived from an EMBL/GenBank/DDBJ whole genome shotgun (WGS) entry which is preliminary data.</text>
</comment>
<name>A0A5R9G529_9BACL</name>
<keyword evidence="2 4" id="KW-0032">Aminotransferase</keyword>
<comment type="cofactor">
    <cofactor evidence="1 4">
        <name>pyridoxal 5'-phosphate</name>
        <dbReference type="ChEBI" id="CHEBI:597326"/>
    </cofactor>
</comment>
<keyword evidence="3 4" id="KW-0808">Transferase</keyword>
<protein>
    <recommendedName>
        <fullName evidence="4">Aminotransferase</fullName>
        <ecNumber evidence="4">2.6.1.-</ecNumber>
    </recommendedName>
</protein>
<feature type="domain" description="Aminotransferase class I/classII large" evidence="5">
    <location>
        <begin position="34"/>
        <end position="385"/>
    </location>
</feature>
<dbReference type="PROSITE" id="PS00105">
    <property type="entry name" value="AA_TRANSFER_CLASS_1"/>
    <property type="match status" value="1"/>
</dbReference>
<evidence type="ECO:0000256" key="3">
    <source>
        <dbReference type="ARBA" id="ARBA00022679"/>
    </source>
</evidence>
<evidence type="ECO:0000256" key="4">
    <source>
        <dbReference type="RuleBase" id="RU000481"/>
    </source>
</evidence>
<dbReference type="EMBL" id="VCIW01000009">
    <property type="protein sequence ID" value="TLS51477.1"/>
    <property type="molecule type" value="Genomic_DNA"/>
</dbReference>
<dbReference type="Gene3D" id="3.90.1150.10">
    <property type="entry name" value="Aspartate Aminotransferase, domain 1"/>
    <property type="match status" value="1"/>
</dbReference>
<evidence type="ECO:0000259" key="5">
    <source>
        <dbReference type="Pfam" id="PF00155"/>
    </source>
</evidence>
<dbReference type="InterPro" id="IPR015421">
    <property type="entry name" value="PyrdxlP-dep_Trfase_major"/>
</dbReference>
<dbReference type="EC" id="2.6.1.-" evidence="4"/>
<proteinExistence type="inferred from homology"/>
<dbReference type="GO" id="GO:0008483">
    <property type="term" value="F:transaminase activity"/>
    <property type="evidence" value="ECO:0007669"/>
    <property type="project" value="UniProtKB-KW"/>
</dbReference>
<dbReference type="Proteomes" id="UP000309676">
    <property type="component" value="Unassembled WGS sequence"/>
</dbReference>
<dbReference type="InterPro" id="IPR004839">
    <property type="entry name" value="Aminotransferase_I/II_large"/>
</dbReference>
<gene>
    <name evidence="6" type="ORF">FE782_15315</name>
</gene>
<accession>A0A5R9G529</accession>
<dbReference type="Pfam" id="PF00155">
    <property type="entry name" value="Aminotran_1_2"/>
    <property type="match status" value="1"/>
</dbReference>
<organism evidence="6 7">
    <name type="scientific">Paenibacillus antri</name>
    <dbReference type="NCBI Taxonomy" id="2582848"/>
    <lineage>
        <taxon>Bacteria</taxon>
        <taxon>Bacillati</taxon>
        <taxon>Bacillota</taxon>
        <taxon>Bacilli</taxon>
        <taxon>Bacillales</taxon>
        <taxon>Paenibacillaceae</taxon>
        <taxon>Paenibacillus</taxon>
    </lineage>
</organism>
<dbReference type="OrthoDB" id="9813612at2"/>
<dbReference type="InterPro" id="IPR004838">
    <property type="entry name" value="NHTrfase_class1_PyrdxlP-BS"/>
</dbReference>
<evidence type="ECO:0000256" key="2">
    <source>
        <dbReference type="ARBA" id="ARBA00022576"/>
    </source>
</evidence>
<comment type="similarity">
    <text evidence="4">Belongs to the class-I pyridoxal-phosphate-dependent aminotransferase family.</text>
</comment>
<dbReference type="Gene3D" id="3.40.640.10">
    <property type="entry name" value="Type I PLP-dependent aspartate aminotransferase-like (Major domain)"/>
    <property type="match status" value="1"/>
</dbReference>
<sequence>MTFVQPSERLGRLGSSIFSEVASWRAEAAASGLDVIDLGIGSPDKPPAEAVRRTLAEAAMREDMYGYPSSEGSPAFRRAAVDWLKHRFGVEVDPAEETTVLMGSQDGLGHLALAVTNPDDIAILPDPGYPIYGAGLAVAGVVPYPVPLRESNGYLFDFASIPEDVARRAKLIVVNYPSNPLSAVADRSFYESLISFAKQYGILVVHDAAYSELAFDGYRPMSILELPGAKDAAIEFHSLSKSFNMAGCRIGFAVGHAPAIRALRTLKANLDYGVFIAAQEAGIRAFAEDLSNEGAKAAAVYQSRRDVFVEAMREAGWIVPKPRATMFVWARVPQGWTSRQISQEICRRTGVVVVPGNAFGVEGEGYVRIALVQEEGRLLEAARRIGEFFREEGLKVE</sequence>
<dbReference type="CDD" id="cd00609">
    <property type="entry name" value="AAT_like"/>
    <property type="match status" value="1"/>
</dbReference>
<keyword evidence="7" id="KW-1185">Reference proteome</keyword>
<dbReference type="InterPro" id="IPR050881">
    <property type="entry name" value="LL-DAP_aminotransferase"/>
</dbReference>
<evidence type="ECO:0000256" key="1">
    <source>
        <dbReference type="ARBA" id="ARBA00001933"/>
    </source>
</evidence>
<dbReference type="RefSeq" id="WP_138195089.1">
    <property type="nucleotide sequence ID" value="NZ_VCIW01000009.1"/>
</dbReference>